<organism evidence="2 3">
    <name type="scientific">Fusarium pseudograminearum (strain CS3096)</name>
    <name type="common">Wheat and barley crown-rot fungus</name>
    <dbReference type="NCBI Taxonomy" id="1028729"/>
    <lineage>
        <taxon>Eukaryota</taxon>
        <taxon>Fungi</taxon>
        <taxon>Dikarya</taxon>
        <taxon>Ascomycota</taxon>
        <taxon>Pezizomycotina</taxon>
        <taxon>Sordariomycetes</taxon>
        <taxon>Hypocreomycetidae</taxon>
        <taxon>Hypocreales</taxon>
        <taxon>Nectriaceae</taxon>
        <taxon>Fusarium</taxon>
    </lineage>
</organism>
<protein>
    <recommendedName>
        <fullName evidence="1">RdRP-like PH domain-containing protein</fullName>
    </recommendedName>
</protein>
<dbReference type="InterPro" id="IPR057503">
    <property type="entry name" value="PH_RdRP"/>
</dbReference>
<proteinExistence type="predicted"/>
<sequence>MEVFCRNVPPDLSEEGLRGELEPFMKALGISDWACDKPRQKPQAWLKFLHASNGQAFLKKHGKISAETAQRREDIFLGNPLNLRIKPRDIARLHILKTAIYAEKSTRALDKHTVAHLNHNRDQRLRIPARDPEAPDYPFWVQAVSCGGNVFLGDDEILTYIEHNALRVPRSIKGKFTRLRLTVWLDGGNRMDFHNETIQDLIVGRHDNSFTLVLAEPPRLYRSAVTLENKNAKWQRVPELEDWGLIRAYSSTCLVYRIQVYDTKQFDIILRSIHSQDVLAITSHTIPSVPWNSVQVEINLHQGRQQFMARTKRLLSSGNIPFAILFQVQALV</sequence>
<dbReference type="AlphaFoldDB" id="K3VS22"/>
<accession>K3VS22</accession>
<dbReference type="HOGENOM" id="CLU_836889_0_0_1"/>
<name>K3VS22_FUSPC</name>
<evidence type="ECO:0000259" key="1">
    <source>
        <dbReference type="Pfam" id="PF25358"/>
    </source>
</evidence>
<gene>
    <name evidence="2" type="ORF">FPSE_01389</name>
</gene>
<reference evidence="2 3" key="1">
    <citation type="journal article" date="2012" name="PLoS Pathog.">
        <title>Comparative pathogenomics reveals horizontally acquired novel virulence genes in fungi infecting cereal hosts.</title>
        <authorList>
            <person name="Gardiner D.M."/>
            <person name="McDonald M.C."/>
            <person name="Covarelli L."/>
            <person name="Solomon P.S."/>
            <person name="Rusu A.G."/>
            <person name="Marshall M."/>
            <person name="Kazan K."/>
            <person name="Chakraborty S."/>
            <person name="McDonald B.A."/>
            <person name="Manners J.M."/>
        </authorList>
    </citation>
    <scope>NUCLEOTIDE SEQUENCE [LARGE SCALE GENOMIC DNA]</scope>
    <source>
        <strain evidence="2 3">CS3096</strain>
    </source>
</reference>
<dbReference type="OrthoDB" id="5455306at2759"/>
<dbReference type="GeneID" id="20360009"/>
<dbReference type="eggNOG" id="KOG0988">
    <property type="taxonomic scope" value="Eukaryota"/>
</dbReference>
<keyword evidence="3" id="KW-1185">Reference proteome</keyword>
<comment type="caution">
    <text evidence="2">The sequence shown here is derived from an EMBL/GenBank/DDBJ whole genome shotgun (WGS) entry which is preliminary data.</text>
</comment>
<feature type="domain" description="RdRP-like PH" evidence="1">
    <location>
        <begin position="139"/>
        <end position="268"/>
    </location>
</feature>
<dbReference type="Pfam" id="PF25358">
    <property type="entry name" value="PH_fung_RdRP"/>
    <property type="match status" value="1"/>
</dbReference>
<dbReference type="Proteomes" id="UP000007978">
    <property type="component" value="Unassembled WGS sequence"/>
</dbReference>
<dbReference type="KEGG" id="fpu:FPSE_01389"/>
<evidence type="ECO:0000313" key="2">
    <source>
        <dbReference type="EMBL" id="EKJ78432.1"/>
    </source>
</evidence>
<dbReference type="EMBL" id="AFNW01000034">
    <property type="protein sequence ID" value="EKJ78432.1"/>
    <property type="molecule type" value="Genomic_DNA"/>
</dbReference>
<evidence type="ECO:0000313" key="3">
    <source>
        <dbReference type="Proteomes" id="UP000007978"/>
    </source>
</evidence>
<dbReference type="RefSeq" id="XP_009252784.1">
    <property type="nucleotide sequence ID" value="XM_009254509.1"/>
</dbReference>